<evidence type="ECO:0000313" key="1">
    <source>
        <dbReference type="EMBL" id="MCD7471861.1"/>
    </source>
</evidence>
<evidence type="ECO:0000313" key="2">
    <source>
        <dbReference type="Proteomes" id="UP000823775"/>
    </source>
</evidence>
<protein>
    <submittedName>
        <fullName evidence="1">Uncharacterized protein</fullName>
    </submittedName>
</protein>
<keyword evidence="2" id="KW-1185">Reference proteome</keyword>
<dbReference type="Proteomes" id="UP000823775">
    <property type="component" value="Unassembled WGS sequence"/>
</dbReference>
<comment type="caution">
    <text evidence="1">The sequence shown here is derived from an EMBL/GenBank/DDBJ whole genome shotgun (WGS) entry which is preliminary data.</text>
</comment>
<name>A0ABS8TLU4_DATST</name>
<accession>A0ABS8TLU4</accession>
<sequence length="68" mass="7645">AVPLDRGGFRGRQLGLCLHRARANPREEKRITFLKGQALGPHVKRIKKILKILSCKSKTPAVTRVDLM</sequence>
<proteinExistence type="predicted"/>
<dbReference type="EMBL" id="JACEIK010001739">
    <property type="protein sequence ID" value="MCD7471861.1"/>
    <property type="molecule type" value="Genomic_DNA"/>
</dbReference>
<organism evidence="1 2">
    <name type="scientific">Datura stramonium</name>
    <name type="common">Jimsonweed</name>
    <name type="synonym">Common thornapple</name>
    <dbReference type="NCBI Taxonomy" id="4076"/>
    <lineage>
        <taxon>Eukaryota</taxon>
        <taxon>Viridiplantae</taxon>
        <taxon>Streptophyta</taxon>
        <taxon>Embryophyta</taxon>
        <taxon>Tracheophyta</taxon>
        <taxon>Spermatophyta</taxon>
        <taxon>Magnoliopsida</taxon>
        <taxon>eudicotyledons</taxon>
        <taxon>Gunneridae</taxon>
        <taxon>Pentapetalae</taxon>
        <taxon>asterids</taxon>
        <taxon>lamiids</taxon>
        <taxon>Solanales</taxon>
        <taxon>Solanaceae</taxon>
        <taxon>Solanoideae</taxon>
        <taxon>Datureae</taxon>
        <taxon>Datura</taxon>
    </lineage>
</organism>
<reference evidence="1 2" key="1">
    <citation type="journal article" date="2021" name="BMC Genomics">
        <title>Datura genome reveals duplications of psychoactive alkaloid biosynthetic genes and high mutation rate following tissue culture.</title>
        <authorList>
            <person name="Rajewski A."/>
            <person name="Carter-House D."/>
            <person name="Stajich J."/>
            <person name="Litt A."/>
        </authorList>
    </citation>
    <scope>NUCLEOTIDE SEQUENCE [LARGE SCALE GENOMIC DNA]</scope>
    <source>
        <strain evidence="1">AR-01</strain>
    </source>
</reference>
<feature type="non-terminal residue" evidence="1">
    <location>
        <position position="1"/>
    </location>
</feature>
<gene>
    <name evidence="1" type="ORF">HAX54_012605</name>
</gene>